<organism evidence="3 4">
    <name type="scientific">Methylovulum psychrotolerans</name>
    <dbReference type="NCBI Taxonomy" id="1704499"/>
    <lineage>
        <taxon>Bacteria</taxon>
        <taxon>Pseudomonadati</taxon>
        <taxon>Pseudomonadota</taxon>
        <taxon>Gammaproteobacteria</taxon>
        <taxon>Methylococcales</taxon>
        <taxon>Methylococcaceae</taxon>
        <taxon>Methylovulum</taxon>
    </lineage>
</organism>
<dbReference type="KEGG" id="mpsy:CEK71_04835"/>
<dbReference type="GO" id="GO:0045454">
    <property type="term" value="P:cell redox homeostasis"/>
    <property type="evidence" value="ECO:0007669"/>
    <property type="project" value="TreeGrafter"/>
</dbReference>
<evidence type="ECO:0000313" key="4">
    <source>
        <dbReference type="Proteomes" id="UP000197019"/>
    </source>
</evidence>
<protein>
    <submittedName>
        <fullName evidence="3">NrdH-redoxin</fullName>
    </submittedName>
</protein>
<dbReference type="RefSeq" id="WP_088618326.1">
    <property type="nucleotide sequence ID" value="NZ_CP022129.1"/>
</dbReference>
<dbReference type="EMBL" id="CP022129">
    <property type="protein sequence ID" value="ASF45444.1"/>
    <property type="molecule type" value="Genomic_DNA"/>
</dbReference>
<dbReference type="Proteomes" id="UP000197019">
    <property type="component" value="Chromosome"/>
</dbReference>
<reference evidence="3 4" key="1">
    <citation type="submission" date="2017-06" db="EMBL/GenBank/DDBJ databases">
        <title>Genome Sequencing of the methanotroph Methylovulum psychrotolerants str. HV10-M2 isolated from a high-altitude environment.</title>
        <authorList>
            <person name="Mateos-Rivera A."/>
        </authorList>
    </citation>
    <scope>NUCLEOTIDE SEQUENCE [LARGE SCALE GENOMIC DNA]</scope>
    <source>
        <strain evidence="3 4">HV10_M2</strain>
    </source>
</reference>
<dbReference type="CDD" id="cd02976">
    <property type="entry name" value="NrdH"/>
    <property type="match status" value="1"/>
</dbReference>
<dbReference type="PROSITE" id="PS00194">
    <property type="entry name" value="THIOREDOXIN_1"/>
    <property type="match status" value="1"/>
</dbReference>
<gene>
    <name evidence="3" type="ORF">CEK71_04835</name>
</gene>
<dbReference type="InterPro" id="IPR002109">
    <property type="entry name" value="Glutaredoxin"/>
</dbReference>
<proteinExistence type="predicted"/>
<sequence>MKTSTFLALAAITGGLIQNHDKISAWLGPPPAITRQTGKNEVILYSTTWCGYCAKTRKYFAEHHIKYTDLDIEHSEQGRSGYNQLHGHGIPIVVINGVPIYGYDPGEMGKALANRGGA</sequence>
<keyword evidence="4" id="KW-1185">Reference proteome</keyword>
<keyword evidence="1" id="KW-0676">Redox-active center</keyword>
<dbReference type="PROSITE" id="PS51354">
    <property type="entry name" value="GLUTAREDOXIN_2"/>
    <property type="match status" value="1"/>
</dbReference>
<feature type="domain" description="Glutaredoxin" evidence="2">
    <location>
        <begin position="42"/>
        <end position="98"/>
    </location>
</feature>
<dbReference type="Gene3D" id="3.40.30.10">
    <property type="entry name" value="Glutaredoxin"/>
    <property type="match status" value="1"/>
</dbReference>
<evidence type="ECO:0000259" key="2">
    <source>
        <dbReference type="Pfam" id="PF00462"/>
    </source>
</evidence>
<dbReference type="InterPro" id="IPR051548">
    <property type="entry name" value="Grx-like_ET"/>
</dbReference>
<dbReference type="GO" id="GO:0009055">
    <property type="term" value="F:electron transfer activity"/>
    <property type="evidence" value="ECO:0007669"/>
    <property type="project" value="TreeGrafter"/>
</dbReference>
<dbReference type="SUPFAM" id="SSF52833">
    <property type="entry name" value="Thioredoxin-like"/>
    <property type="match status" value="1"/>
</dbReference>
<dbReference type="Pfam" id="PF00462">
    <property type="entry name" value="Glutaredoxin"/>
    <property type="match status" value="1"/>
</dbReference>
<name>A0A1Z4BVW0_9GAMM</name>
<dbReference type="OrthoDB" id="8991911at2"/>
<evidence type="ECO:0000256" key="1">
    <source>
        <dbReference type="ARBA" id="ARBA00023284"/>
    </source>
</evidence>
<dbReference type="InterPro" id="IPR036249">
    <property type="entry name" value="Thioredoxin-like_sf"/>
</dbReference>
<dbReference type="PANTHER" id="PTHR34386:SF1">
    <property type="entry name" value="GLUTAREDOXIN-LIKE PROTEIN NRDH"/>
    <property type="match status" value="1"/>
</dbReference>
<evidence type="ECO:0000313" key="3">
    <source>
        <dbReference type="EMBL" id="ASF45444.1"/>
    </source>
</evidence>
<dbReference type="InterPro" id="IPR017937">
    <property type="entry name" value="Thioredoxin_CS"/>
</dbReference>
<dbReference type="PANTHER" id="PTHR34386">
    <property type="entry name" value="GLUTAREDOXIN"/>
    <property type="match status" value="1"/>
</dbReference>
<dbReference type="AlphaFoldDB" id="A0A1Z4BVW0"/>
<accession>A0A1Z4BVW0</accession>